<dbReference type="InterPro" id="IPR015421">
    <property type="entry name" value="PyrdxlP-dep_Trfase_major"/>
</dbReference>
<dbReference type="NCBIfam" id="TIGR00707">
    <property type="entry name" value="argD"/>
    <property type="match status" value="1"/>
</dbReference>
<dbReference type="CDD" id="cd00610">
    <property type="entry name" value="OAT_like"/>
    <property type="match status" value="1"/>
</dbReference>
<keyword evidence="9 10" id="KW-0663">Pyridoxal phosphate</keyword>
<dbReference type="FunFam" id="3.40.640.10:FF:000004">
    <property type="entry name" value="Acetylornithine aminotransferase"/>
    <property type="match status" value="1"/>
</dbReference>
<dbReference type="NCBIfam" id="NF002325">
    <property type="entry name" value="PRK01278.1"/>
    <property type="match status" value="1"/>
</dbReference>
<dbReference type="GO" id="GO:0008453">
    <property type="term" value="F:alanine-glyoxylate transaminase activity"/>
    <property type="evidence" value="ECO:0007669"/>
    <property type="project" value="UniProtKB-EC"/>
</dbReference>
<dbReference type="InterPro" id="IPR015424">
    <property type="entry name" value="PyrdxlP-dep_Trfase"/>
</dbReference>
<reference evidence="11" key="1">
    <citation type="submission" date="2016-03" db="EMBL/GenBank/DDBJ databases">
        <title>Mechanisms controlling the formation of the plant cell surface in tip-growing cells are functionally conserved among land plants.</title>
        <authorList>
            <person name="Honkanen S."/>
            <person name="Jones V.A."/>
            <person name="Morieri G."/>
            <person name="Champion C."/>
            <person name="Hetherington A.J."/>
            <person name="Kelly S."/>
            <person name="Saint-Marcoux D."/>
            <person name="Proust H."/>
            <person name="Prescott H."/>
            <person name="Dolan L."/>
        </authorList>
    </citation>
    <scope>NUCLEOTIDE SEQUENCE [LARGE SCALE GENOMIC DNA]</scope>
    <source>
        <tissue evidence="11">Whole gametophyte</tissue>
    </source>
</reference>
<dbReference type="UniPathway" id="UPA00068">
    <property type="reaction ID" value="UER00109"/>
</dbReference>
<evidence type="ECO:0000313" key="12">
    <source>
        <dbReference type="Proteomes" id="UP000077202"/>
    </source>
</evidence>
<keyword evidence="12" id="KW-1185">Reference proteome</keyword>
<keyword evidence="7" id="KW-0028">Amino-acid biosynthesis</keyword>
<dbReference type="GO" id="GO:0042802">
    <property type="term" value="F:identical protein binding"/>
    <property type="evidence" value="ECO:0007669"/>
    <property type="project" value="TreeGrafter"/>
</dbReference>
<dbReference type="GO" id="GO:0006526">
    <property type="term" value="P:L-arginine biosynthetic process"/>
    <property type="evidence" value="ECO:0007669"/>
    <property type="project" value="UniProtKB-UniPathway"/>
</dbReference>
<evidence type="ECO:0000256" key="8">
    <source>
        <dbReference type="ARBA" id="ARBA00022679"/>
    </source>
</evidence>
<protein>
    <submittedName>
        <fullName evidence="11">Uncharacterized protein</fullName>
    </submittedName>
</protein>
<comment type="caution">
    <text evidence="11">The sequence shown here is derived from an EMBL/GenBank/DDBJ whole genome shotgun (WGS) entry which is preliminary data.</text>
</comment>
<sequence length="495" mass="52607">MASAAACSVSSSGISSSSLWGSGIQELVREQRVASGRSSAARAPGCSAQSVPLQWQQSDAARDAAVRMAEERLKAGMTAANLSSKEVMDADKKYFVPTYARAPLVFVSGQGCWLTDAEGKEYLDMTAGIAVNSLGHGDDTWVKAVAEQAATLTHVSNLYHSIPQVKLAERLVQSSFADRVFLANSGTEANEAAIKFARKFQRYNAEKKEDKRWLKFGKREVATEMVAFNNGFHGRTLGALSLTSKVQYRAPFEPLIPGVHFYDFGDLEGVKKLVKGGKVAAIFVEPVQGEGGVYPAVASFLRGLRELCDETGTILVFDEVQCGLGRTGKLWAHEPYGVNPDIMTLAKPLAGGLPIGAVLVTEAVASAISYGDHGSTFAGGPLVCAAALAVLDRIQKPGFMESVTSKGCQLRTSLAEKLVGKNKHVKEVRGVGLLVGIQLDCSANPVVEAAREAGMILITAGKGDVIRLAPPLIISDKELEKAVEILVACINQALP</sequence>
<dbReference type="InterPro" id="IPR015422">
    <property type="entry name" value="PyrdxlP-dep_Trfase_small"/>
</dbReference>
<evidence type="ECO:0000313" key="11">
    <source>
        <dbReference type="EMBL" id="OAE31310.1"/>
    </source>
</evidence>
<comment type="similarity">
    <text evidence="5 10">Belongs to the class-III pyridoxal-phosphate-dependent aminotransferase family.</text>
</comment>
<comment type="subcellular location">
    <subcellularLocation>
        <location evidence="3">Mitochondrion</location>
    </subcellularLocation>
</comment>
<comment type="cofactor">
    <cofactor evidence="2">
        <name>pyridoxal 5'-phosphate</name>
        <dbReference type="ChEBI" id="CHEBI:597326"/>
    </cofactor>
</comment>
<dbReference type="GO" id="GO:0030170">
    <property type="term" value="F:pyridoxal phosphate binding"/>
    <property type="evidence" value="ECO:0007669"/>
    <property type="project" value="InterPro"/>
</dbReference>
<dbReference type="HAMAP" id="MF_01107">
    <property type="entry name" value="ArgD_aminotrans_3"/>
    <property type="match status" value="1"/>
</dbReference>
<dbReference type="InterPro" id="IPR005814">
    <property type="entry name" value="Aminotrans_3"/>
</dbReference>
<evidence type="ECO:0000256" key="7">
    <source>
        <dbReference type="ARBA" id="ARBA00022605"/>
    </source>
</evidence>
<keyword evidence="8" id="KW-0808">Transferase</keyword>
<dbReference type="InterPro" id="IPR049704">
    <property type="entry name" value="Aminotrans_3_PPA_site"/>
</dbReference>
<dbReference type="Proteomes" id="UP000077202">
    <property type="component" value="Unassembled WGS sequence"/>
</dbReference>
<organism evidence="11 12">
    <name type="scientific">Marchantia polymorpha subsp. ruderalis</name>
    <dbReference type="NCBI Taxonomy" id="1480154"/>
    <lineage>
        <taxon>Eukaryota</taxon>
        <taxon>Viridiplantae</taxon>
        <taxon>Streptophyta</taxon>
        <taxon>Embryophyta</taxon>
        <taxon>Marchantiophyta</taxon>
        <taxon>Marchantiopsida</taxon>
        <taxon>Marchantiidae</taxon>
        <taxon>Marchantiales</taxon>
        <taxon>Marchantiaceae</taxon>
        <taxon>Marchantia</taxon>
    </lineage>
</organism>
<keyword evidence="6" id="KW-0032">Aminotransferase</keyword>
<evidence type="ECO:0000256" key="10">
    <source>
        <dbReference type="RuleBase" id="RU003560"/>
    </source>
</evidence>
<evidence type="ECO:0000256" key="9">
    <source>
        <dbReference type="ARBA" id="ARBA00022898"/>
    </source>
</evidence>
<evidence type="ECO:0000256" key="6">
    <source>
        <dbReference type="ARBA" id="ARBA00022576"/>
    </source>
</evidence>
<dbReference type="InterPro" id="IPR050103">
    <property type="entry name" value="Class-III_PLP-dep_AT"/>
</dbReference>
<evidence type="ECO:0000256" key="3">
    <source>
        <dbReference type="ARBA" id="ARBA00004173"/>
    </source>
</evidence>
<dbReference type="Gene3D" id="3.90.1150.10">
    <property type="entry name" value="Aspartate Aminotransferase, domain 1"/>
    <property type="match status" value="1"/>
</dbReference>
<comment type="catalytic activity">
    <reaction evidence="1">
        <text>glyoxylate + L-alanine = glycine + pyruvate</text>
        <dbReference type="Rhea" id="RHEA:24248"/>
        <dbReference type="ChEBI" id="CHEBI:15361"/>
        <dbReference type="ChEBI" id="CHEBI:36655"/>
        <dbReference type="ChEBI" id="CHEBI:57305"/>
        <dbReference type="ChEBI" id="CHEBI:57972"/>
        <dbReference type="EC" id="2.6.1.44"/>
    </reaction>
</comment>
<comment type="pathway">
    <text evidence="4">Amino-acid biosynthesis; L-arginine biosynthesis; N(2)-acetyl-L-ornithine from L-glutamate: step 4/4.</text>
</comment>
<gene>
    <name evidence="11" type="ORF">AXG93_1962s1670</name>
</gene>
<evidence type="ECO:0000256" key="2">
    <source>
        <dbReference type="ARBA" id="ARBA00001933"/>
    </source>
</evidence>
<dbReference type="Gene3D" id="3.40.640.10">
    <property type="entry name" value="Type I PLP-dependent aspartate aminotransferase-like (Major domain)"/>
    <property type="match status" value="1"/>
</dbReference>
<dbReference type="InterPro" id="IPR004636">
    <property type="entry name" value="AcOrn/SuccOrn_fam"/>
</dbReference>
<accession>A0A176WDP0</accession>
<proteinExistence type="inferred from homology"/>
<dbReference type="SUPFAM" id="SSF53383">
    <property type="entry name" value="PLP-dependent transferases"/>
    <property type="match status" value="1"/>
</dbReference>
<evidence type="ECO:0000256" key="5">
    <source>
        <dbReference type="ARBA" id="ARBA00008954"/>
    </source>
</evidence>
<dbReference type="Pfam" id="PF00202">
    <property type="entry name" value="Aminotran_3"/>
    <property type="match status" value="1"/>
</dbReference>
<dbReference type="PIRSF" id="PIRSF000521">
    <property type="entry name" value="Transaminase_4ab_Lys_Orn"/>
    <property type="match status" value="1"/>
</dbReference>
<evidence type="ECO:0000256" key="1">
    <source>
        <dbReference type="ARBA" id="ARBA00001781"/>
    </source>
</evidence>
<dbReference type="EMBL" id="LVLJ01001129">
    <property type="protein sequence ID" value="OAE31310.1"/>
    <property type="molecule type" value="Genomic_DNA"/>
</dbReference>
<name>A0A176WDP0_MARPO</name>
<dbReference type="PANTHER" id="PTHR11986">
    <property type="entry name" value="AMINOTRANSFERASE CLASS III"/>
    <property type="match status" value="1"/>
</dbReference>
<evidence type="ECO:0000256" key="4">
    <source>
        <dbReference type="ARBA" id="ARBA00005024"/>
    </source>
</evidence>
<dbReference type="GO" id="GO:0009570">
    <property type="term" value="C:chloroplast stroma"/>
    <property type="evidence" value="ECO:0007669"/>
    <property type="project" value="TreeGrafter"/>
</dbReference>
<dbReference type="PANTHER" id="PTHR11986:SF79">
    <property type="entry name" value="ACETYLORNITHINE AMINOTRANSFERASE, MITOCHONDRIAL"/>
    <property type="match status" value="1"/>
</dbReference>
<dbReference type="GO" id="GO:0005739">
    <property type="term" value="C:mitochondrion"/>
    <property type="evidence" value="ECO:0007669"/>
    <property type="project" value="UniProtKB-SubCell"/>
</dbReference>
<dbReference type="PROSITE" id="PS00600">
    <property type="entry name" value="AA_TRANSFER_CLASS_3"/>
    <property type="match status" value="1"/>
</dbReference>
<dbReference type="AlphaFoldDB" id="A0A176WDP0"/>